<gene>
    <name evidence="2" type="ORF">ACOC_LOCUS2850</name>
</gene>
<dbReference type="Pfam" id="PF01682">
    <property type="entry name" value="DB"/>
    <property type="match status" value="1"/>
</dbReference>
<dbReference type="WBParaSite" id="ACOC_0000284901-mRNA-1">
    <property type="protein sequence ID" value="ACOC_0000284901-mRNA-1"/>
    <property type="gene ID" value="ACOC_0000284901"/>
</dbReference>
<dbReference type="Proteomes" id="UP000267027">
    <property type="component" value="Unassembled WGS sequence"/>
</dbReference>
<feature type="domain" description="Domain of unknown function DB" evidence="1">
    <location>
        <begin position="304"/>
        <end position="402"/>
    </location>
</feature>
<dbReference type="InterPro" id="IPR002602">
    <property type="entry name" value="DB"/>
</dbReference>
<name>A0A158PF44_ANGCS</name>
<dbReference type="OMA" id="RIDIAFC"/>
<evidence type="ECO:0000313" key="3">
    <source>
        <dbReference type="Proteomes" id="UP000267027"/>
    </source>
</evidence>
<keyword evidence="3" id="KW-1185">Reference proteome</keyword>
<protein>
    <submittedName>
        <fullName evidence="4">DB domain-containing protein</fullName>
    </submittedName>
</protein>
<dbReference type="PANTHER" id="PTHR21679">
    <property type="entry name" value="DOMAIN OF UNKNOWN FUNCTION DB DOMAIN-CONTAINING PROTEIN-RELATED"/>
    <property type="match status" value="1"/>
</dbReference>
<evidence type="ECO:0000259" key="1">
    <source>
        <dbReference type="Pfam" id="PF01682"/>
    </source>
</evidence>
<dbReference type="PANTHER" id="PTHR21679:SF5">
    <property type="entry name" value="DOMAIN OF UNKNOWN FUNCTION DB DOMAIN-CONTAINING PROTEIN"/>
    <property type="match status" value="1"/>
</dbReference>
<dbReference type="OrthoDB" id="5872752at2759"/>
<evidence type="ECO:0000313" key="4">
    <source>
        <dbReference type="WBParaSite" id="ACOC_0000284901-mRNA-1"/>
    </source>
</evidence>
<organism evidence="4">
    <name type="scientific">Angiostrongylus costaricensis</name>
    <name type="common">Nematode worm</name>
    <dbReference type="NCBI Taxonomy" id="334426"/>
    <lineage>
        <taxon>Eukaryota</taxon>
        <taxon>Metazoa</taxon>
        <taxon>Ecdysozoa</taxon>
        <taxon>Nematoda</taxon>
        <taxon>Chromadorea</taxon>
        <taxon>Rhabditida</taxon>
        <taxon>Rhabditina</taxon>
        <taxon>Rhabditomorpha</taxon>
        <taxon>Strongyloidea</taxon>
        <taxon>Metastrongylidae</taxon>
        <taxon>Angiostrongylus</taxon>
    </lineage>
</organism>
<reference evidence="2 3" key="2">
    <citation type="submission" date="2018-11" db="EMBL/GenBank/DDBJ databases">
        <authorList>
            <consortium name="Pathogen Informatics"/>
        </authorList>
    </citation>
    <scope>NUCLEOTIDE SEQUENCE [LARGE SCALE GENOMIC DNA]</scope>
    <source>
        <strain evidence="2 3">Costa Rica</strain>
    </source>
</reference>
<dbReference type="EMBL" id="UYYA01000663">
    <property type="protein sequence ID" value="VDM54435.1"/>
    <property type="molecule type" value="Genomic_DNA"/>
</dbReference>
<proteinExistence type="predicted"/>
<reference evidence="4" key="1">
    <citation type="submission" date="2016-04" db="UniProtKB">
        <authorList>
            <consortium name="WormBaseParasite"/>
        </authorList>
    </citation>
    <scope>IDENTIFICATION</scope>
</reference>
<evidence type="ECO:0000313" key="2">
    <source>
        <dbReference type="EMBL" id="VDM54435.1"/>
    </source>
</evidence>
<sequence>MKLTLLTALLIIDDSTTDIIRRAIFECRRVDVAFCCTSRVRILCAEQCKDVKCGVQSQSLHSTVTIRFFRFYPISRFQVESMTPPPHARDGLVQLSRPSVPTPMVEHLQESSTQTPFAVTSLVQSPFTGFPTLIPFEPNIDSISNIDKPTSRFQSTSVPTLHSTVIKSIHHRIRTTPDPRIIRPPESLVIIGESDEEPTTTDNWHQPMAMSSSPSSELVNALRPFSPALKPSANRGLSQQISSHQISSERSLVFINETTPKPRPNLQLQSFTVTVPVVEQQCGVAPNFKPCVSAEQASHALLECCQRKNLPHGCLSLCRYDISQAEVRSVIDRGLCGLFSVAPYLECASQGHDNTECCRHKGIIAKTGPQCEQFCRSSHQLGVLGLQHIVCGNAIGEMMQCHHSGIRL</sequence>
<accession>A0A158PF44</accession>
<dbReference type="AlphaFoldDB" id="A0A158PF44"/>